<evidence type="ECO:0000259" key="4">
    <source>
        <dbReference type="PROSITE" id="PS50977"/>
    </source>
</evidence>
<dbReference type="Pfam" id="PF00440">
    <property type="entry name" value="TetR_N"/>
    <property type="match status" value="1"/>
</dbReference>
<dbReference type="InterPro" id="IPR050109">
    <property type="entry name" value="HTH-type_TetR-like_transc_reg"/>
</dbReference>
<evidence type="ECO:0000313" key="6">
    <source>
        <dbReference type="Proteomes" id="UP000198582"/>
    </source>
</evidence>
<name>A0A1H8WLT4_9PSEU</name>
<dbReference type="AlphaFoldDB" id="A0A1H8WLT4"/>
<evidence type="ECO:0000256" key="3">
    <source>
        <dbReference type="SAM" id="MobiDB-lite"/>
    </source>
</evidence>
<organism evidence="5 6">
    <name type="scientific">Amycolatopsis saalfeldensis</name>
    <dbReference type="NCBI Taxonomy" id="394193"/>
    <lineage>
        <taxon>Bacteria</taxon>
        <taxon>Bacillati</taxon>
        <taxon>Actinomycetota</taxon>
        <taxon>Actinomycetes</taxon>
        <taxon>Pseudonocardiales</taxon>
        <taxon>Pseudonocardiaceae</taxon>
        <taxon>Amycolatopsis</taxon>
    </lineage>
</organism>
<reference evidence="5 6" key="1">
    <citation type="submission" date="2016-10" db="EMBL/GenBank/DDBJ databases">
        <authorList>
            <person name="de Groot N.N."/>
        </authorList>
    </citation>
    <scope>NUCLEOTIDE SEQUENCE [LARGE SCALE GENOMIC DNA]</scope>
    <source>
        <strain evidence="5 6">DSM 44993</strain>
    </source>
</reference>
<dbReference type="PROSITE" id="PS50977">
    <property type="entry name" value="HTH_TETR_2"/>
    <property type="match status" value="1"/>
</dbReference>
<keyword evidence="6" id="KW-1185">Reference proteome</keyword>
<keyword evidence="1 2" id="KW-0238">DNA-binding</keyword>
<dbReference type="SUPFAM" id="SSF46689">
    <property type="entry name" value="Homeodomain-like"/>
    <property type="match status" value="1"/>
</dbReference>
<proteinExistence type="predicted"/>
<feature type="region of interest" description="Disordered" evidence="3">
    <location>
        <begin position="1"/>
        <end position="23"/>
    </location>
</feature>
<dbReference type="InterPro" id="IPR009057">
    <property type="entry name" value="Homeodomain-like_sf"/>
</dbReference>
<evidence type="ECO:0000256" key="1">
    <source>
        <dbReference type="ARBA" id="ARBA00023125"/>
    </source>
</evidence>
<dbReference type="PANTHER" id="PTHR30055">
    <property type="entry name" value="HTH-TYPE TRANSCRIPTIONAL REGULATOR RUTR"/>
    <property type="match status" value="1"/>
</dbReference>
<dbReference type="RefSeq" id="WP_091617387.1">
    <property type="nucleotide sequence ID" value="NZ_FOEF01000005.1"/>
</dbReference>
<feature type="domain" description="HTH tetR-type" evidence="4">
    <location>
        <begin position="27"/>
        <end position="87"/>
    </location>
</feature>
<dbReference type="STRING" id="394193.SAMN04489732_105319"/>
<gene>
    <name evidence="5" type="ORF">SAMN04489732_105319</name>
</gene>
<evidence type="ECO:0000313" key="5">
    <source>
        <dbReference type="EMBL" id="SEP28592.1"/>
    </source>
</evidence>
<dbReference type="Gene3D" id="1.10.10.60">
    <property type="entry name" value="Homeodomain-like"/>
    <property type="match status" value="1"/>
</dbReference>
<dbReference type="InterPro" id="IPR001647">
    <property type="entry name" value="HTH_TetR"/>
</dbReference>
<feature type="DNA-binding region" description="H-T-H motif" evidence="2">
    <location>
        <begin position="50"/>
        <end position="69"/>
    </location>
</feature>
<dbReference type="OrthoDB" id="3267320at2"/>
<dbReference type="GO" id="GO:0003700">
    <property type="term" value="F:DNA-binding transcription factor activity"/>
    <property type="evidence" value="ECO:0007669"/>
    <property type="project" value="TreeGrafter"/>
</dbReference>
<dbReference type="EMBL" id="FOEF01000005">
    <property type="protein sequence ID" value="SEP28592.1"/>
    <property type="molecule type" value="Genomic_DNA"/>
</dbReference>
<dbReference type="PANTHER" id="PTHR30055:SF153">
    <property type="entry name" value="HTH-TYPE TRANSCRIPTIONAL REPRESSOR RV3405C"/>
    <property type="match status" value="1"/>
</dbReference>
<protein>
    <submittedName>
        <fullName evidence="5">DNA-binding transcriptional regulator, AcrR family</fullName>
    </submittedName>
</protein>
<evidence type="ECO:0000256" key="2">
    <source>
        <dbReference type="PROSITE-ProRule" id="PRU00335"/>
    </source>
</evidence>
<sequence length="214" mass="23480">MDVKRHSEPEEASSALAGTRSRQTSARVSDDVLLDAARACVLAVGVRRTTLAEIARTAHVSRMTVYRRFPDVRSVLAALMTREFSGLLKQANHAGDEAVHLRDRLVRIAAAAVTALSADPLFRTLLDVDPELVLPYIVERLGATQNFAEQVLRHLLEAGHQDGSIRRADVVTQARSILLVVQSFAFSLRPATADVDEQALLAEFRHVLDASLRP</sequence>
<dbReference type="Proteomes" id="UP000198582">
    <property type="component" value="Unassembled WGS sequence"/>
</dbReference>
<dbReference type="GO" id="GO:0000976">
    <property type="term" value="F:transcription cis-regulatory region binding"/>
    <property type="evidence" value="ECO:0007669"/>
    <property type="project" value="TreeGrafter"/>
</dbReference>
<accession>A0A1H8WLT4</accession>
<dbReference type="Gene3D" id="1.10.357.10">
    <property type="entry name" value="Tetracycline Repressor, domain 2"/>
    <property type="match status" value="1"/>
</dbReference>